<dbReference type="PANTHER" id="PTHR43840">
    <property type="entry name" value="MITOCHONDRIAL METAL TRANSPORTER 1-RELATED"/>
    <property type="match status" value="1"/>
</dbReference>
<dbReference type="GO" id="GO:0016020">
    <property type="term" value="C:membrane"/>
    <property type="evidence" value="ECO:0007669"/>
    <property type="project" value="TreeGrafter"/>
</dbReference>
<dbReference type="InterPro" id="IPR036837">
    <property type="entry name" value="Cation_efflux_CTD_sf"/>
</dbReference>
<evidence type="ECO:0000313" key="3">
    <source>
        <dbReference type="Proteomes" id="UP001196413"/>
    </source>
</evidence>
<dbReference type="SUPFAM" id="SSF160240">
    <property type="entry name" value="Cation efflux protein cytoplasmic domain-like"/>
    <property type="match status" value="1"/>
</dbReference>
<name>A0AAD5NCW5_PARTN</name>
<dbReference type="GO" id="GO:0008324">
    <property type="term" value="F:monoatomic cation transmembrane transporter activity"/>
    <property type="evidence" value="ECO:0007669"/>
    <property type="project" value="TreeGrafter"/>
</dbReference>
<comment type="caution">
    <text evidence="2">The sequence shown here is derived from an EMBL/GenBank/DDBJ whole genome shotgun (WGS) entry which is preliminary data.</text>
</comment>
<keyword evidence="3" id="KW-1185">Reference proteome</keyword>
<proteinExistence type="predicted"/>
<organism evidence="2 3">
    <name type="scientific">Parelaphostrongylus tenuis</name>
    <name type="common">Meningeal worm</name>
    <dbReference type="NCBI Taxonomy" id="148309"/>
    <lineage>
        <taxon>Eukaryota</taxon>
        <taxon>Metazoa</taxon>
        <taxon>Ecdysozoa</taxon>
        <taxon>Nematoda</taxon>
        <taxon>Chromadorea</taxon>
        <taxon>Rhabditida</taxon>
        <taxon>Rhabditina</taxon>
        <taxon>Rhabditomorpha</taxon>
        <taxon>Strongyloidea</taxon>
        <taxon>Metastrongylidae</taxon>
        <taxon>Parelaphostrongylus</taxon>
    </lineage>
</organism>
<evidence type="ECO:0000313" key="2">
    <source>
        <dbReference type="EMBL" id="KAJ1364469.1"/>
    </source>
</evidence>
<dbReference type="AlphaFoldDB" id="A0AAD5NCW5"/>
<protein>
    <submittedName>
        <fullName evidence="2">Uncharacterized protein</fullName>
    </submittedName>
</protein>
<evidence type="ECO:0000256" key="1">
    <source>
        <dbReference type="ARBA" id="ARBA00022448"/>
    </source>
</evidence>
<dbReference type="Proteomes" id="UP001196413">
    <property type="component" value="Unassembled WGS sequence"/>
</dbReference>
<reference evidence="2" key="1">
    <citation type="submission" date="2021-06" db="EMBL/GenBank/DDBJ databases">
        <title>Parelaphostrongylus tenuis whole genome reference sequence.</title>
        <authorList>
            <person name="Garwood T.J."/>
            <person name="Larsen P.A."/>
            <person name="Fountain-Jones N.M."/>
            <person name="Garbe J.R."/>
            <person name="Macchietto M.G."/>
            <person name="Kania S.A."/>
            <person name="Gerhold R.W."/>
            <person name="Richards J.E."/>
            <person name="Wolf T.M."/>
        </authorList>
    </citation>
    <scope>NUCLEOTIDE SEQUENCE</scope>
    <source>
        <strain evidence="2">MNPRO001-30</strain>
        <tissue evidence="2">Meninges</tissue>
    </source>
</reference>
<sequence length="97" mass="11093">MDMRNDIATSVVAIVAANCRGIIAVSWFHYSLDHVPILVGVRAERDRLIRILKIAMEHDNRIRCIHHAVVYHTGVQATVELHIVMDKKLPLEVRFIT</sequence>
<dbReference type="InterPro" id="IPR050291">
    <property type="entry name" value="CDF_Transporter"/>
</dbReference>
<dbReference type="EMBL" id="JAHQIW010004985">
    <property type="protein sequence ID" value="KAJ1364469.1"/>
    <property type="molecule type" value="Genomic_DNA"/>
</dbReference>
<dbReference type="PANTHER" id="PTHR43840:SF17">
    <property type="entry name" value="CATION EFFLUX PROTEIN CYTOPLASMIC DOMAIN-CONTAINING PROTEIN"/>
    <property type="match status" value="1"/>
</dbReference>
<gene>
    <name evidence="2" type="ORF">KIN20_024571</name>
</gene>
<keyword evidence="1" id="KW-0813">Transport</keyword>
<accession>A0AAD5NCW5</accession>